<evidence type="ECO:0000256" key="1">
    <source>
        <dbReference type="ARBA" id="ARBA00022450"/>
    </source>
</evidence>
<dbReference type="InterPro" id="IPR006162">
    <property type="entry name" value="Ppantetheine_attach_site"/>
</dbReference>
<organism evidence="4 5">
    <name type="scientific">Pseudomonas gingeri</name>
    <dbReference type="NCBI Taxonomy" id="117681"/>
    <lineage>
        <taxon>Bacteria</taxon>
        <taxon>Pseudomonadati</taxon>
        <taxon>Pseudomonadota</taxon>
        <taxon>Gammaproteobacteria</taxon>
        <taxon>Pseudomonadales</taxon>
        <taxon>Pseudomonadaceae</taxon>
        <taxon>Pseudomonas</taxon>
    </lineage>
</organism>
<accession>A0A7Y7XGE2</accession>
<dbReference type="InterPro" id="IPR009081">
    <property type="entry name" value="PP-bd_ACP"/>
</dbReference>
<dbReference type="Proteomes" id="UP000539985">
    <property type="component" value="Unassembled WGS sequence"/>
</dbReference>
<reference evidence="4 5" key="1">
    <citation type="submission" date="2020-04" db="EMBL/GenBank/DDBJ databases">
        <title>Molecular characterization of pseudomonads from Agaricus bisporus reveal novel blotch 2 pathogens in Western Europe.</title>
        <authorList>
            <person name="Taparia T."/>
            <person name="Krijger M."/>
            <person name="Haynes E."/>
            <person name="Elpinstone J.G."/>
            <person name="Noble R."/>
            <person name="Van Der Wolf J."/>
        </authorList>
    </citation>
    <scope>NUCLEOTIDE SEQUENCE [LARGE SCALE GENOMIC DNA]</scope>
    <source>
        <strain evidence="4 5">H7001</strain>
    </source>
</reference>
<dbReference type="RefSeq" id="WP_177094208.1">
    <property type="nucleotide sequence ID" value="NZ_JACAOS010000002.1"/>
</dbReference>
<gene>
    <name evidence="4" type="ORF">HX882_25345</name>
</gene>
<keyword evidence="1" id="KW-0596">Phosphopantetheine</keyword>
<evidence type="ECO:0000259" key="3">
    <source>
        <dbReference type="PROSITE" id="PS50075"/>
    </source>
</evidence>
<dbReference type="InterPro" id="IPR036736">
    <property type="entry name" value="ACP-like_sf"/>
</dbReference>
<feature type="domain" description="Carrier" evidence="3">
    <location>
        <begin position="1"/>
        <end position="80"/>
    </location>
</feature>
<dbReference type="PROSITE" id="PS00012">
    <property type="entry name" value="PHOSPHOPANTETHEINE"/>
    <property type="match status" value="1"/>
</dbReference>
<name>A0A7Y7XGE2_9PSED</name>
<dbReference type="EMBL" id="JACAQB010000022">
    <property type="protein sequence ID" value="NWB99221.1"/>
    <property type="molecule type" value="Genomic_DNA"/>
</dbReference>
<keyword evidence="2" id="KW-0597">Phosphoprotein</keyword>
<protein>
    <recommendedName>
        <fullName evidence="3">Carrier domain-containing protein</fullName>
    </recommendedName>
</protein>
<sequence>MFDVICQTIRSLSLQGILPAHLNSMPLQPDDALLDLGLDSLSQLTLLSELRGRLEVSLPSDLLDGMTTLHELAQMLEGANVFDLSPAI</sequence>
<dbReference type="SUPFAM" id="SSF47336">
    <property type="entry name" value="ACP-like"/>
    <property type="match status" value="1"/>
</dbReference>
<evidence type="ECO:0000313" key="4">
    <source>
        <dbReference type="EMBL" id="NWB99221.1"/>
    </source>
</evidence>
<evidence type="ECO:0000313" key="5">
    <source>
        <dbReference type="Proteomes" id="UP000539985"/>
    </source>
</evidence>
<dbReference type="Gene3D" id="1.10.1200.10">
    <property type="entry name" value="ACP-like"/>
    <property type="match status" value="1"/>
</dbReference>
<dbReference type="AlphaFoldDB" id="A0A7Y7XGE2"/>
<comment type="caution">
    <text evidence="4">The sequence shown here is derived from an EMBL/GenBank/DDBJ whole genome shotgun (WGS) entry which is preliminary data.</text>
</comment>
<dbReference type="Pfam" id="PF00550">
    <property type="entry name" value="PP-binding"/>
    <property type="match status" value="1"/>
</dbReference>
<evidence type="ECO:0000256" key="2">
    <source>
        <dbReference type="ARBA" id="ARBA00022553"/>
    </source>
</evidence>
<dbReference type="PROSITE" id="PS50075">
    <property type="entry name" value="CARRIER"/>
    <property type="match status" value="1"/>
</dbReference>
<proteinExistence type="predicted"/>